<protein>
    <submittedName>
        <fullName evidence="1">Uncharacterized protein</fullName>
    </submittedName>
</protein>
<accession>A0A0G4GYI3</accession>
<reference evidence="1" key="1">
    <citation type="submission" date="2014-11" db="EMBL/GenBank/DDBJ databases">
        <authorList>
            <person name="Otto D Thomas"/>
            <person name="Naeem Raeece"/>
        </authorList>
    </citation>
    <scope>NUCLEOTIDE SEQUENCE</scope>
</reference>
<name>A0A0G4GYI3_9ALVE</name>
<dbReference type="VEuPathDB" id="CryptoDB:Cvel_23886"/>
<gene>
    <name evidence="1" type="ORF">Cvel_23886</name>
</gene>
<evidence type="ECO:0000313" key="1">
    <source>
        <dbReference type="EMBL" id="CEM36064.1"/>
    </source>
</evidence>
<dbReference type="EMBL" id="CDMZ01001676">
    <property type="protein sequence ID" value="CEM36064.1"/>
    <property type="molecule type" value="Genomic_DNA"/>
</dbReference>
<organism evidence="1">
    <name type="scientific">Chromera velia CCMP2878</name>
    <dbReference type="NCBI Taxonomy" id="1169474"/>
    <lineage>
        <taxon>Eukaryota</taxon>
        <taxon>Sar</taxon>
        <taxon>Alveolata</taxon>
        <taxon>Colpodellida</taxon>
        <taxon>Chromeraceae</taxon>
        <taxon>Chromera</taxon>
    </lineage>
</organism>
<proteinExistence type="predicted"/>
<dbReference type="AlphaFoldDB" id="A0A0G4GYI3"/>
<sequence>MSMCELDPGIEDQHLTEWKGCRVLRLATSCWIEETAENRKRVCLGLRSYTDEDDLWSRPHVDSDEQ</sequence>